<keyword evidence="4 10" id="KW-1003">Cell membrane</keyword>
<gene>
    <name evidence="12" type="ORF">FKV42_00680</name>
</gene>
<evidence type="ECO:0000256" key="6">
    <source>
        <dbReference type="ARBA" id="ARBA00022840"/>
    </source>
</evidence>
<proteinExistence type="inferred from homology"/>
<comment type="function">
    <text evidence="9">Probably part of an ABC transporter complex. Responsible for energy coupling to the transport system.</text>
</comment>
<dbReference type="GO" id="GO:0043190">
    <property type="term" value="C:ATP-binding cassette (ABC) transporter complex"/>
    <property type="evidence" value="ECO:0007669"/>
    <property type="project" value="TreeGrafter"/>
</dbReference>
<sequence length="302" mass="33308">MKKAISITSLNYSYPDGTKALDDVNIEVEQGEKIVIMGPNGAGKTTLFLHLNGIIRSDDGNVKIFGSSIGDMKVEDRIKEVGVVFAEPDDQLFMSTVYDDVAFGPLNMGLSEEEVGRRVKKALATVGLEGFEERVPHHMSFGQKKKAALAAVLSMEPRVLILDEPTANLDPKSKADLIRVINDLNRNEGVTTVIAMHDVNALADLADRVYVLNRTIVAEGTPRDIFSDPVLVKENNLDAPDLFKFFKIMRCFGADCSQTPMSIDESVTVMTKMIESLEGELYLTVDENTHSLVNEIIASYRH</sequence>
<evidence type="ECO:0000256" key="1">
    <source>
        <dbReference type="ARBA" id="ARBA00004202"/>
    </source>
</evidence>
<dbReference type="InterPro" id="IPR003593">
    <property type="entry name" value="AAA+_ATPase"/>
</dbReference>
<dbReference type="FunFam" id="3.40.50.300:FF:000224">
    <property type="entry name" value="Energy-coupling factor transporter ATP-binding protein EcfA"/>
    <property type="match status" value="1"/>
</dbReference>
<dbReference type="OrthoDB" id="18209at2157"/>
<dbReference type="Gene3D" id="3.40.50.300">
    <property type="entry name" value="P-loop containing nucleotide triphosphate hydrolases"/>
    <property type="match status" value="1"/>
</dbReference>
<evidence type="ECO:0000256" key="4">
    <source>
        <dbReference type="ARBA" id="ARBA00022475"/>
    </source>
</evidence>
<comment type="caution">
    <text evidence="12">The sequence shown here is derived from an EMBL/GenBank/DDBJ whole genome shotgun (WGS) entry which is preliminary data.</text>
</comment>
<keyword evidence="3 10" id="KW-0813">Transport</keyword>
<dbReference type="EMBL" id="VIAQ01000006">
    <property type="protein sequence ID" value="TQD28222.1"/>
    <property type="molecule type" value="Genomic_DNA"/>
</dbReference>
<evidence type="ECO:0000256" key="10">
    <source>
        <dbReference type="RuleBase" id="RU364103"/>
    </source>
</evidence>
<organism evidence="12 13">
    <name type="scientific">Methanolobus vulcani</name>
    <dbReference type="NCBI Taxonomy" id="38026"/>
    <lineage>
        <taxon>Archaea</taxon>
        <taxon>Methanobacteriati</taxon>
        <taxon>Methanobacteriota</taxon>
        <taxon>Stenosarchaea group</taxon>
        <taxon>Methanomicrobia</taxon>
        <taxon>Methanosarcinales</taxon>
        <taxon>Methanosarcinaceae</taxon>
        <taxon>Methanolobus</taxon>
    </lineage>
</organism>
<dbReference type="InterPro" id="IPR003439">
    <property type="entry name" value="ABC_transporter-like_ATP-bd"/>
</dbReference>
<dbReference type="Proteomes" id="UP000319335">
    <property type="component" value="Unassembled WGS sequence"/>
</dbReference>
<dbReference type="InterPro" id="IPR005876">
    <property type="entry name" value="Co_trans_ATP-bd"/>
</dbReference>
<keyword evidence="13" id="KW-1185">Reference proteome</keyword>
<dbReference type="InterPro" id="IPR050095">
    <property type="entry name" value="ECF_ABC_transporter_ATP-bd"/>
</dbReference>
<evidence type="ECO:0000259" key="11">
    <source>
        <dbReference type="PROSITE" id="PS50893"/>
    </source>
</evidence>
<comment type="subcellular location">
    <subcellularLocation>
        <location evidence="1 10">Cell membrane</location>
        <topology evidence="1 10">Peripheral membrane protein</topology>
    </subcellularLocation>
</comment>
<evidence type="ECO:0000256" key="9">
    <source>
        <dbReference type="ARBA" id="ARBA00025157"/>
    </source>
</evidence>
<feature type="domain" description="ABC transporter" evidence="11">
    <location>
        <begin position="5"/>
        <end position="239"/>
    </location>
</feature>
<dbReference type="PROSITE" id="PS00211">
    <property type="entry name" value="ABC_TRANSPORTER_1"/>
    <property type="match status" value="1"/>
</dbReference>
<dbReference type="GO" id="GO:0005524">
    <property type="term" value="F:ATP binding"/>
    <property type="evidence" value="ECO:0007669"/>
    <property type="project" value="UniProtKB-UniRule"/>
</dbReference>
<evidence type="ECO:0000256" key="8">
    <source>
        <dbReference type="ARBA" id="ARBA00023136"/>
    </source>
</evidence>
<dbReference type="PROSITE" id="PS50893">
    <property type="entry name" value="ABC_TRANSPORTER_2"/>
    <property type="match status" value="1"/>
</dbReference>
<dbReference type="NCBIfam" id="TIGR01166">
    <property type="entry name" value="cbiO"/>
    <property type="match status" value="1"/>
</dbReference>
<dbReference type="GO" id="GO:0006824">
    <property type="term" value="P:cobalt ion transport"/>
    <property type="evidence" value="ECO:0007669"/>
    <property type="project" value="InterPro"/>
</dbReference>
<dbReference type="RefSeq" id="WP_154808325.1">
    <property type="nucleotide sequence ID" value="NZ_VIAQ01000006.1"/>
</dbReference>
<reference evidence="12 13" key="1">
    <citation type="submission" date="2019-06" db="EMBL/GenBank/DDBJ databases">
        <title>Draft genome sequence of Methanolobus vulcani B1d.</title>
        <authorList>
            <person name="Creighbaum A.J."/>
            <person name="Ticak T."/>
            <person name="Hariraju D."/>
            <person name="Arivett B.A."/>
            <person name="Ferguson D.J.Jr."/>
        </authorList>
    </citation>
    <scope>NUCLEOTIDE SEQUENCE [LARGE SCALE GENOMIC DNA]</scope>
    <source>
        <strain evidence="12 13">B1d</strain>
    </source>
</reference>
<dbReference type="SUPFAM" id="SSF52540">
    <property type="entry name" value="P-loop containing nucleoside triphosphate hydrolases"/>
    <property type="match status" value="1"/>
</dbReference>
<protein>
    <recommendedName>
        <fullName evidence="10">ABC transporter ATP-binding protein</fullName>
    </recommendedName>
</protein>
<dbReference type="SMART" id="SM00382">
    <property type="entry name" value="AAA"/>
    <property type="match status" value="1"/>
</dbReference>
<evidence type="ECO:0000256" key="3">
    <source>
        <dbReference type="ARBA" id="ARBA00022448"/>
    </source>
</evidence>
<dbReference type="InterPro" id="IPR015856">
    <property type="entry name" value="ABC_transpr_CbiO/EcfA_su"/>
</dbReference>
<dbReference type="PANTHER" id="PTHR43553:SF24">
    <property type="entry name" value="ENERGY-COUPLING FACTOR TRANSPORTER ATP-BINDING PROTEIN ECFA1"/>
    <property type="match status" value="1"/>
</dbReference>
<keyword evidence="7" id="KW-1278">Translocase</keyword>
<evidence type="ECO:0000313" key="13">
    <source>
        <dbReference type="Proteomes" id="UP000319335"/>
    </source>
</evidence>
<dbReference type="AlphaFoldDB" id="A0A7Z8KR92"/>
<comment type="similarity">
    <text evidence="2 10">Belongs to the ABC transporter superfamily.</text>
</comment>
<keyword evidence="6 10" id="KW-0067">ATP-binding</keyword>
<dbReference type="GO" id="GO:0016887">
    <property type="term" value="F:ATP hydrolysis activity"/>
    <property type="evidence" value="ECO:0007669"/>
    <property type="project" value="InterPro"/>
</dbReference>
<dbReference type="CDD" id="cd03225">
    <property type="entry name" value="ABC_cobalt_CbiO_domain1"/>
    <property type="match status" value="1"/>
</dbReference>
<evidence type="ECO:0000256" key="5">
    <source>
        <dbReference type="ARBA" id="ARBA00022741"/>
    </source>
</evidence>
<comment type="function">
    <text evidence="10">Part of an ABC transporter complex. Responsible for energy coupling to the transport system.</text>
</comment>
<evidence type="ECO:0000256" key="7">
    <source>
        <dbReference type="ARBA" id="ARBA00022967"/>
    </source>
</evidence>
<dbReference type="InterPro" id="IPR027417">
    <property type="entry name" value="P-loop_NTPase"/>
</dbReference>
<name>A0A7Z8KR92_9EURY</name>
<dbReference type="InterPro" id="IPR017871">
    <property type="entry name" value="ABC_transporter-like_CS"/>
</dbReference>
<evidence type="ECO:0000256" key="2">
    <source>
        <dbReference type="ARBA" id="ARBA00005417"/>
    </source>
</evidence>
<dbReference type="PANTHER" id="PTHR43553">
    <property type="entry name" value="HEAVY METAL TRANSPORTER"/>
    <property type="match status" value="1"/>
</dbReference>
<dbReference type="GO" id="GO:0042626">
    <property type="term" value="F:ATPase-coupled transmembrane transporter activity"/>
    <property type="evidence" value="ECO:0007669"/>
    <property type="project" value="TreeGrafter"/>
</dbReference>
<evidence type="ECO:0000313" key="12">
    <source>
        <dbReference type="EMBL" id="TQD28222.1"/>
    </source>
</evidence>
<accession>A0A7Z8KR92</accession>
<keyword evidence="5 10" id="KW-0547">Nucleotide-binding</keyword>
<keyword evidence="8 10" id="KW-0472">Membrane</keyword>
<dbReference type="Pfam" id="PF00005">
    <property type="entry name" value="ABC_tran"/>
    <property type="match status" value="1"/>
</dbReference>